<name>A0A9W7F1F6_9STRA</name>
<dbReference type="PANTHER" id="PTHR12843:SF5">
    <property type="entry name" value="EEF1A LYSINE METHYLTRANSFERASE 2"/>
    <property type="match status" value="1"/>
</dbReference>
<keyword evidence="4 5" id="KW-0949">S-adenosyl-L-methionine</keyword>
<dbReference type="Pfam" id="PF13847">
    <property type="entry name" value="Methyltransf_31"/>
    <property type="match status" value="1"/>
</dbReference>
<gene>
    <name evidence="7" type="ORF">TrVE_jg5832</name>
</gene>
<dbReference type="HAMAP" id="MF_03188">
    <property type="entry name" value="Methyltr_EFM4"/>
    <property type="match status" value="1"/>
</dbReference>
<dbReference type="GO" id="GO:0005737">
    <property type="term" value="C:cytoplasm"/>
    <property type="evidence" value="ECO:0007669"/>
    <property type="project" value="UniProtKB-SubCell"/>
</dbReference>
<evidence type="ECO:0000256" key="3">
    <source>
        <dbReference type="ARBA" id="ARBA00022679"/>
    </source>
</evidence>
<keyword evidence="8" id="KW-1185">Reference proteome</keyword>
<evidence type="ECO:0000256" key="1">
    <source>
        <dbReference type="ARBA" id="ARBA00022490"/>
    </source>
</evidence>
<dbReference type="GO" id="GO:0032259">
    <property type="term" value="P:methylation"/>
    <property type="evidence" value="ECO:0007669"/>
    <property type="project" value="UniProtKB-KW"/>
</dbReference>
<dbReference type="SUPFAM" id="SSF53335">
    <property type="entry name" value="S-adenosyl-L-methionine-dependent methyltransferases"/>
    <property type="match status" value="1"/>
</dbReference>
<dbReference type="InterPro" id="IPR025714">
    <property type="entry name" value="Methyltranfer_dom"/>
</dbReference>
<dbReference type="AlphaFoldDB" id="A0A9W7F1F6"/>
<dbReference type="EMBL" id="BRXX01000220">
    <property type="protein sequence ID" value="GMH98510.1"/>
    <property type="molecule type" value="Genomic_DNA"/>
</dbReference>
<comment type="similarity">
    <text evidence="5">Belongs to the class I-like SAM-binding methyltransferase superfamily. EFM4 family.</text>
</comment>
<reference evidence="8" key="1">
    <citation type="journal article" date="2023" name="Commun. Biol.">
        <title>Genome analysis of Parmales, the sister group of diatoms, reveals the evolutionary specialization of diatoms from phago-mixotrophs to photoautotrophs.</title>
        <authorList>
            <person name="Ban H."/>
            <person name="Sato S."/>
            <person name="Yoshikawa S."/>
            <person name="Yamada K."/>
            <person name="Nakamura Y."/>
            <person name="Ichinomiya M."/>
            <person name="Sato N."/>
            <person name="Blanc-Mathieu R."/>
            <person name="Endo H."/>
            <person name="Kuwata A."/>
            <person name="Ogata H."/>
        </authorList>
    </citation>
    <scope>NUCLEOTIDE SEQUENCE [LARGE SCALE GENOMIC DNA]</scope>
    <source>
        <strain evidence="8">NIES 3699</strain>
    </source>
</reference>
<keyword evidence="2 5" id="KW-0489">Methyltransferase</keyword>
<dbReference type="Proteomes" id="UP001165160">
    <property type="component" value="Unassembled WGS sequence"/>
</dbReference>
<comment type="function">
    <text evidence="5">S-adenosyl-L-methionine-dependent protein-lysine N-methyltransferase that methylates elongation factor 1-alpha.</text>
</comment>
<sequence length="223" mass="24510">MSSEVPPSNLGTQDHWDAVYQRELTNFESNRDDPGDIWYGEQAQSDMVQFGTDLLMDSGKDVEQVVALDLGTGNGCLTLALLEEGYKNVTASDYVQSSVDLARSVCSNGGFEASEALRFVLDDINSTDFGQDFDVVFDKGTMDAYLLNPDHTRQMYVNRVKGMMKVGGMLVLASCNNTVEEIEAFFGEVEGWKFLEEKKGGNVFSFGGQSGSTHVILAFEKVC</sequence>
<dbReference type="EC" id="2.1.1.-" evidence="5"/>
<evidence type="ECO:0000313" key="8">
    <source>
        <dbReference type="Proteomes" id="UP001165160"/>
    </source>
</evidence>
<dbReference type="InterPro" id="IPR029063">
    <property type="entry name" value="SAM-dependent_MTases_sf"/>
</dbReference>
<evidence type="ECO:0000256" key="5">
    <source>
        <dbReference type="HAMAP-Rule" id="MF_03188"/>
    </source>
</evidence>
<accession>A0A9W7F1F6</accession>
<evidence type="ECO:0000313" key="7">
    <source>
        <dbReference type="EMBL" id="GMH98510.1"/>
    </source>
</evidence>
<dbReference type="InterPro" id="IPR026635">
    <property type="entry name" value="Efm4/METTL10"/>
</dbReference>
<dbReference type="PANTHER" id="PTHR12843">
    <property type="entry name" value="PROTEIN-LYSINE N-METHYLTRANSFERASE METTL10"/>
    <property type="match status" value="1"/>
</dbReference>
<evidence type="ECO:0000256" key="4">
    <source>
        <dbReference type="ARBA" id="ARBA00022691"/>
    </source>
</evidence>
<proteinExistence type="inferred from homology"/>
<feature type="domain" description="Methyltransferase" evidence="6">
    <location>
        <begin position="64"/>
        <end position="180"/>
    </location>
</feature>
<evidence type="ECO:0000256" key="2">
    <source>
        <dbReference type="ARBA" id="ARBA00022603"/>
    </source>
</evidence>
<dbReference type="Gene3D" id="3.40.50.150">
    <property type="entry name" value="Vaccinia Virus protein VP39"/>
    <property type="match status" value="1"/>
</dbReference>
<keyword evidence="3 5" id="KW-0808">Transferase</keyword>
<keyword evidence="1 5" id="KW-0963">Cytoplasm</keyword>
<protein>
    <recommendedName>
        <fullName evidence="5">Protein-lysine N-methyltransferase TrVE_jg5832</fullName>
        <ecNumber evidence="5">2.1.1.-</ecNumber>
    </recommendedName>
</protein>
<comment type="subcellular location">
    <subcellularLocation>
        <location evidence="5">Cytoplasm</location>
    </subcellularLocation>
</comment>
<dbReference type="GO" id="GO:0016279">
    <property type="term" value="F:protein-lysine N-methyltransferase activity"/>
    <property type="evidence" value="ECO:0007669"/>
    <property type="project" value="UniProtKB-UniRule"/>
</dbReference>
<comment type="caution">
    <text evidence="7">The sequence shown here is derived from an EMBL/GenBank/DDBJ whole genome shotgun (WGS) entry which is preliminary data.</text>
</comment>
<organism evidence="7 8">
    <name type="scientific">Triparma verrucosa</name>
    <dbReference type="NCBI Taxonomy" id="1606542"/>
    <lineage>
        <taxon>Eukaryota</taxon>
        <taxon>Sar</taxon>
        <taxon>Stramenopiles</taxon>
        <taxon>Ochrophyta</taxon>
        <taxon>Bolidophyceae</taxon>
        <taxon>Parmales</taxon>
        <taxon>Triparmaceae</taxon>
        <taxon>Triparma</taxon>
    </lineage>
</organism>
<evidence type="ECO:0000259" key="6">
    <source>
        <dbReference type="Pfam" id="PF13847"/>
    </source>
</evidence>
<dbReference type="CDD" id="cd02440">
    <property type="entry name" value="AdoMet_MTases"/>
    <property type="match status" value="1"/>
</dbReference>